<accession>A0ACA9YF08</accession>
<organism evidence="1 2">
    <name type="scientific">[Candida] jaroonii</name>
    <dbReference type="NCBI Taxonomy" id="467808"/>
    <lineage>
        <taxon>Eukaryota</taxon>
        <taxon>Fungi</taxon>
        <taxon>Dikarya</taxon>
        <taxon>Ascomycota</taxon>
        <taxon>Saccharomycotina</taxon>
        <taxon>Pichiomycetes</taxon>
        <taxon>Debaryomycetaceae</taxon>
        <taxon>Yamadazyma</taxon>
    </lineage>
</organism>
<protein>
    <submittedName>
        <fullName evidence="1">Uncharacterized protein</fullName>
    </submittedName>
</protein>
<evidence type="ECO:0000313" key="1">
    <source>
        <dbReference type="EMBL" id="CAH6723670.1"/>
    </source>
</evidence>
<evidence type="ECO:0000313" key="2">
    <source>
        <dbReference type="Proteomes" id="UP001152531"/>
    </source>
</evidence>
<comment type="caution">
    <text evidence="1">The sequence shown here is derived from an EMBL/GenBank/DDBJ whole genome shotgun (WGS) entry which is preliminary data.</text>
</comment>
<keyword evidence="2" id="KW-1185">Reference proteome</keyword>
<dbReference type="EMBL" id="CALSDN010000018">
    <property type="protein sequence ID" value="CAH6723670.1"/>
    <property type="molecule type" value="Genomic_DNA"/>
</dbReference>
<dbReference type="Proteomes" id="UP001152531">
    <property type="component" value="Unassembled WGS sequence"/>
</dbReference>
<name>A0ACA9YF08_9ASCO</name>
<reference evidence="1" key="1">
    <citation type="submission" date="2022-06" db="EMBL/GenBank/DDBJ databases">
        <authorList>
            <person name="Legras J.-L."/>
            <person name="Devillers H."/>
            <person name="Grondin C."/>
        </authorList>
    </citation>
    <scope>NUCLEOTIDE SEQUENCE</scope>
    <source>
        <strain evidence="1">CLIB 1444</strain>
    </source>
</reference>
<proteinExistence type="predicted"/>
<sequence>MSLFNEDEIKIVWYLSTIGNEKSYRKVNKVNLVNVSIPKIVEQIDDSINLRLSSNLMYGLSVLYKLKTNFFYNDLTFLKTQFITSPFKVSTDLTDHKVKALNNFLKDDKSFVIEDLVPRFHPDDIELGRRGFQNDIHGFQEFPFQINLPGYENINDDYDMELNLTNRSTMFSEPMLDNFDLDFDLNLDLDLNSSSSGIKNLQKINELPVATKVDVNSNKRKFKLIIDEELRLSTSEFDDFKNNYEIIMEIQRLKKQFKGKHPFDRDIEIGRKLVEEIRYDMESEEGIFDYEQSVDDDARFELSFPELDLSGVRTNSLSRSTSRSNSIYGPISGIDQTIEESNRFFNYLKNFQSSLLKFSEVCPPRCTKTLVCKSFMSVLELSTNNSIHLNVDESNETELMESHNIRIMF</sequence>
<gene>
    <name evidence="1" type="ORF">CLIB1444_18S00760</name>
</gene>